<name>A4RYB2_OSTLU</name>
<keyword evidence="1" id="KW-0472">Membrane</keyword>
<keyword evidence="1" id="KW-0812">Transmembrane</keyword>
<feature type="transmembrane region" description="Helical" evidence="1">
    <location>
        <begin position="301"/>
        <end position="318"/>
    </location>
</feature>
<protein>
    <submittedName>
        <fullName evidence="2">Uncharacterized protein</fullName>
    </submittedName>
</protein>
<dbReference type="AlphaFoldDB" id="A4RYB2"/>
<reference evidence="2 3" key="1">
    <citation type="journal article" date="2007" name="Proc. Natl. Acad. Sci. U.S.A.">
        <title>The tiny eukaryote Ostreococcus provides genomic insights into the paradox of plankton speciation.</title>
        <authorList>
            <person name="Palenik B."/>
            <person name="Grimwood J."/>
            <person name="Aerts A."/>
            <person name="Rouze P."/>
            <person name="Salamov A."/>
            <person name="Putnam N."/>
            <person name="Dupont C."/>
            <person name="Jorgensen R."/>
            <person name="Derelle E."/>
            <person name="Rombauts S."/>
            <person name="Zhou K."/>
            <person name="Otillar R."/>
            <person name="Merchant S.S."/>
            <person name="Podell S."/>
            <person name="Gaasterland T."/>
            <person name="Napoli C."/>
            <person name="Gendler K."/>
            <person name="Manuell A."/>
            <person name="Tai V."/>
            <person name="Vallon O."/>
            <person name="Piganeau G."/>
            <person name="Jancek S."/>
            <person name="Heijde M."/>
            <person name="Jabbari K."/>
            <person name="Bowler C."/>
            <person name="Lohr M."/>
            <person name="Robbens S."/>
            <person name="Werner G."/>
            <person name="Dubchak I."/>
            <person name="Pazour G.J."/>
            <person name="Ren Q."/>
            <person name="Paulsen I."/>
            <person name="Delwiche C."/>
            <person name="Schmutz J."/>
            <person name="Rokhsar D."/>
            <person name="Van de Peer Y."/>
            <person name="Moreau H."/>
            <person name="Grigoriev I.V."/>
        </authorList>
    </citation>
    <scope>NUCLEOTIDE SEQUENCE [LARGE SCALE GENOMIC DNA]</scope>
    <source>
        <strain evidence="2 3">CCE9901</strain>
    </source>
</reference>
<organism evidence="2 3">
    <name type="scientific">Ostreococcus lucimarinus (strain CCE9901)</name>
    <dbReference type="NCBI Taxonomy" id="436017"/>
    <lineage>
        <taxon>Eukaryota</taxon>
        <taxon>Viridiplantae</taxon>
        <taxon>Chlorophyta</taxon>
        <taxon>Mamiellophyceae</taxon>
        <taxon>Mamiellales</taxon>
        <taxon>Bathycoccaceae</taxon>
        <taxon>Ostreococcus</taxon>
    </lineage>
</organism>
<dbReference type="Proteomes" id="UP000001568">
    <property type="component" value="Chromosome 6"/>
</dbReference>
<feature type="transmembrane region" description="Helical" evidence="1">
    <location>
        <begin position="263"/>
        <end position="281"/>
    </location>
</feature>
<dbReference type="Gramene" id="ABO96648">
    <property type="protein sequence ID" value="ABO96648"/>
    <property type="gene ID" value="OSTLU_24628"/>
</dbReference>
<dbReference type="EMBL" id="CP000586">
    <property type="protein sequence ID" value="ABO96648.1"/>
    <property type="molecule type" value="Genomic_DNA"/>
</dbReference>
<sequence>MADVALRRCDCAPRRRLEILRAVREAFEREGDARAVAGDAGGMKRIAEAIARGIDDAATHVVVGRGDFNVNLRFAKKSLAYATARARGRRGSAGGKEAPEFRVLVFDSLSLGSGVDGTQQLAFQAMRDEHDEATETAKRRKGSATATVTSDVDGIPRAIVNTVLKVLSDADTADDDHDERASAIREELTRKFGSFWHVVSDEKDFAVASRATELPVQDGDDGEMKRISMRFRRKNCTYEVWHHVAPFDRYGFRKMTWAQKARYMRYFLIIFCACALVWYKYECAKDTHGVRRLVCRALPTLSPVAIGLFIFFVVSAHVDTSAWKKVT</sequence>
<proteinExistence type="predicted"/>
<evidence type="ECO:0000313" key="2">
    <source>
        <dbReference type="EMBL" id="ABO96648.1"/>
    </source>
</evidence>
<keyword evidence="3" id="KW-1185">Reference proteome</keyword>
<dbReference type="OrthoDB" id="10426028at2759"/>
<dbReference type="OMA" id="TYEVWHH"/>
<gene>
    <name evidence="2" type="ORF">OSTLU_24628</name>
</gene>
<accession>A4RYB2</accession>
<evidence type="ECO:0000313" key="3">
    <source>
        <dbReference type="Proteomes" id="UP000001568"/>
    </source>
</evidence>
<evidence type="ECO:0000256" key="1">
    <source>
        <dbReference type="SAM" id="Phobius"/>
    </source>
</evidence>
<dbReference type="GeneID" id="5002248"/>
<dbReference type="HOGENOM" id="CLU_850984_0_0_1"/>
<keyword evidence="1" id="KW-1133">Transmembrane helix</keyword>
<dbReference type="KEGG" id="olu:OSTLU_24628"/>
<dbReference type="RefSeq" id="XP_001418355.1">
    <property type="nucleotide sequence ID" value="XM_001418318.1"/>
</dbReference>